<sequence>MGDWNEICDHSEKSGGRRKAEREFIDFNAFISRMGMQELHQIGHRFTWGNDGEAEGFIEEKIDKIFASFDWLEDNQHTMVENFFKSASDHRLLLLSDNPQNSRVKGRRFYFDKSWLKREGIQGTPMFQFYEKLKATRMALLKWSSTFRREQIIEKQLITQRLGEMSTLGNHRDWAEWQRLLGELNKITRAEETFWAQKARSQWLKEGDSNTKYFHAITMQRRKVNEIFNLMDDQNHVYSNEEDIQLRICRFYEQLFSSEGSSGDDELIQLIPQNITADMNIALTAPITKEEIKEALFSFDPGKAPGQDVAYRVIAKILSLRIKPCLSSCISENQATFIPGRQLLDNVVIAQESVHFLNRHTSGRNATCF</sequence>
<dbReference type="Proteomes" id="UP000325081">
    <property type="component" value="Unassembled WGS sequence"/>
</dbReference>
<evidence type="ECO:0000313" key="2">
    <source>
        <dbReference type="Proteomes" id="UP000325081"/>
    </source>
</evidence>
<dbReference type="PANTHER" id="PTHR33710">
    <property type="entry name" value="BNAC02G09200D PROTEIN"/>
    <property type="match status" value="1"/>
</dbReference>
<keyword evidence="2" id="KW-1185">Reference proteome</keyword>
<keyword evidence="1" id="KW-0695">RNA-directed DNA polymerase</keyword>
<dbReference type="InterPro" id="IPR036691">
    <property type="entry name" value="Endo/exonu/phosph_ase_sf"/>
</dbReference>
<gene>
    <name evidence="1" type="ORF">STAS_22690</name>
</gene>
<organism evidence="1 2">
    <name type="scientific">Striga asiatica</name>
    <name type="common">Asiatic witchweed</name>
    <name type="synonym">Buchnera asiatica</name>
    <dbReference type="NCBI Taxonomy" id="4170"/>
    <lineage>
        <taxon>Eukaryota</taxon>
        <taxon>Viridiplantae</taxon>
        <taxon>Streptophyta</taxon>
        <taxon>Embryophyta</taxon>
        <taxon>Tracheophyta</taxon>
        <taxon>Spermatophyta</taxon>
        <taxon>Magnoliopsida</taxon>
        <taxon>eudicotyledons</taxon>
        <taxon>Gunneridae</taxon>
        <taxon>Pentapetalae</taxon>
        <taxon>asterids</taxon>
        <taxon>lamiids</taxon>
        <taxon>Lamiales</taxon>
        <taxon>Orobanchaceae</taxon>
        <taxon>Buchnereae</taxon>
        <taxon>Striga</taxon>
    </lineage>
</organism>
<reference evidence="2" key="1">
    <citation type="journal article" date="2019" name="Curr. Biol.">
        <title>Genome Sequence of Striga asiatica Provides Insight into the Evolution of Plant Parasitism.</title>
        <authorList>
            <person name="Yoshida S."/>
            <person name="Kim S."/>
            <person name="Wafula E.K."/>
            <person name="Tanskanen J."/>
            <person name="Kim Y.M."/>
            <person name="Honaas L."/>
            <person name="Yang Z."/>
            <person name="Spallek T."/>
            <person name="Conn C.E."/>
            <person name="Ichihashi Y."/>
            <person name="Cheong K."/>
            <person name="Cui S."/>
            <person name="Der J.P."/>
            <person name="Gundlach H."/>
            <person name="Jiao Y."/>
            <person name="Hori C."/>
            <person name="Ishida J.K."/>
            <person name="Kasahara H."/>
            <person name="Kiba T."/>
            <person name="Kim M.S."/>
            <person name="Koo N."/>
            <person name="Laohavisit A."/>
            <person name="Lee Y.H."/>
            <person name="Lumba S."/>
            <person name="McCourt P."/>
            <person name="Mortimer J.C."/>
            <person name="Mutuku J.M."/>
            <person name="Nomura T."/>
            <person name="Sasaki-Sekimoto Y."/>
            <person name="Seto Y."/>
            <person name="Wang Y."/>
            <person name="Wakatake T."/>
            <person name="Sakakibara H."/>
            <person name="Demura T."/>
            <person name="Yamaguchi S."/>
            <person name="Yoneyama K."/>
            <person name="Manabe R.I."/>
            <person name="Nelson D.C."/>
            <person name="Schulman A.H."/>
            <person name="Timko M.P."/>
            <person name="dePamphilis C.W."/>
            <person name="Choi D."/>
            <person name="Shirasu K."/>
        </authorList>
    </citation>
    <scope>NUCLEOTIDE SEQUENCE [LARGE SCALE GENOMIC DNA]</scope>
    <source>
        <strain evidence="2">cv. UVA1</strain>
    </source>
</reference>
<dbReference type="OrthoDB" id="914024at2759"/>
<dbReference type="AlphaFoldDB" id="A0A5A7QK44"/>
<dbReference type="SUPFAM" id="SSF56219">
    <property type="entry name" value="DNase I-like"/>
    <property type="match status" value="1"/>
</dbReference>
<keyword evidence="1" id="KW-0808">Transferase</keyword>
<proteinExistence type="predicted"/>
<name>A0A5A7QK44_STRAF</name>
<dbReference type="GO" id="GO:0003964">
    <property type="term" value="F:RNA-directed DNA polymerase activity"/>
    <property type="evidence" value="ECO:0007669"/>
    <property type="project" value="UniProtKB-KW"/>
</dbReference>
<evidence type="ECO:0000313" key="1">
    <source>
        <dbReference type="EMBL" id="GER45713.1"/>
    </source>
</evidence>
<keyword evidence="1" id="KW-0548">Nucleotidyltransferase</keyword>
<protein>
    <submittedName>
        <fullName evidence="1">Non-ltr retroelement reverse transcriptase</fullName>
    </submittedName>
</protein>
<accession>A0A5A7QK44</accession>
<dbReference type="EMBL" id="BKCP01007282">
    <property type="protein sequence ID" value="GER45713.1"/>
    <property type="molecule type" value="Genomic_DNA"/>
</dbReference>
<dbReference type="PANTHER" id="PTHR33710:SF71">
    <property type="entry name" value="ENDONUCLEASE_EXONUCLEASE_PHOSPHATASE DOMAIN-CONTAINING PROTEIN"/>
    <property type="match status" value="1"/>
</dbReference>
<comment type="caution">
    <text evidence="1">The sequence shown here is derived from an EMBL/GenBank/DDBJ whole genome shotgun (WGS) entry which is preliminary data.</text>
</comment>